<dbReference type="Proteomes" id="UP001279410">
    <property type="component" value="Unassembled WGS sequence"/>
</dbReference>
<protein>
    <submittedName>
        <fullName evidence="2">ATP-dependent RNA helicase DHX29</fullName>
    </submittedName>
</protein>
<proteinExistence type="predicted"/>
<evidence type="ECO:0000256" key="1">
    <source>
        <dbReference type="SAM" id="MobiDB-lite"/>
    </source>
</evidence>
<feature type="region of interest" description="Disordered" evidence="1">
    <location>
        <begin position="1"/>
        <end position="31"/>
    </location>
</feature>
<comment type="caution">
    <text evidence="2">The sequence shown here is derived from an EMBL/GenBank/DDBJ whole genome shotgun (WGS) entry which is preliminary data.</text>
</comment>
<keyword evidence="2" id="KW-0067">ATP-binding</keyword>
<name>A0AAD3MBY8_LATJO</name>
<keyword evidence="3" id="KW-1185">Reference proteome</keyword>
<accession>A0AAD3MBY8</accession>
<evidence type="ECO:0000313" key="2">
    <source>
        <dbReference type="EMBL" id="GLD51583.1"/>
    </source>
</evidence>
<sequence length="103" mass="11505">MELLVFPPRSGSSSSCMTCSPQTRGLGQNRNVSTSLEEFLSRALMPPQPQSVSNATTCCEDWRCHPDNHLSSPLWDTTWRVCLSTPRSARDADLWSHPRCLSP</sequence>
<organism evidence="2 3">
    <name type="scientific">Lates japonicus</name>
    <name type="common">Japanese lates</name>
    <dbReference type="NCBI Taxonomy" id="270547"/>
    <lineage>
        <taxon>Eukaryota</taxon>
        <taxon>Metazoa</taxon>
        <taxon>Chordata</taxon>
        <taxon>Craniata</taxon>
        <taxon>Vertebrata</taxon>
        <taxon>Euteleostomi</taxon>
        <taxon>Actinopterygii</taxon>
        <taxon>Neopterygii</taxon>
        <taxon>Teleostei</taxon>
        <taxon>Neoteleostei</taxon>
        <taxon>Acanthomorphata</taxon>
        <taxon>Carangaria</taxon>
        <taxon>Carangaria incertae sedis</taxon>
        <taxon>Centropomidae</taxon>
        <taxon>Lates</taxon>
    </lineage>
</organism>
<keyword evidence="2" id="KW-0378">Hydrolase</keyword>
<reference evidence="2" key="1">
    <citation type="submission" date="2022-08" db="EMBL/GenBank/DDBJ databases">
        <title>Genome sequencing of akame (Lates japonicus).</title>
        <authorList>
            <person name="Hashiguchi Y."/>
            <person name="Takahashi H."/>
        </authorList>
    </citation>
    <scope>NUCLEOTIDE SEQUENCE</scope>
    <source>
        <strain evidence="2">Kochi</strain>
    </source>
</reference>
<keyword evidence="2" id="KW-0547">Nucleotide-binding</keyword>
<keyword evidence="2" id="KW-0347">Helicase</keyword>
<dbReference type="EMBL" id="BRZM01000011">
    <property type="protein sequence ID" value="GLD51583.1"/>
    <property type="molecule type" value="Genomic_DNA"/>
</dbReference>
<dbReference type="GO" id="GO:0004386">
    <property type="term" value="F:helicase activity"/>
    <property type="evidence" value="ECO:0007669"/>
    <property type="project" value="UniProtKB-KW"/>
</dbReference>
<feature type="compositionally biased region" description="Polar residues" evidence="1">
    <location>
        <begin position="16"/>
        <end position="31"/>
    </location>
</feature>
<gene>
    <name evidence="2" type="ORF">AKAME5_000460900</name>
</gene>
<dbReference type="AlphaFoldDB" id="A0AAD3MBY8"/>
<evidence type="ECO:0000313" key="3">
    <source>
        <dbReference type="Proteomes" id="UP001279410"/>
    </source>
</evidence>